<organism evidence="2 3">
    <name type="scientific">Cyphellophora europaea (strain CBS 101466)</name>
    <name type="common">Phialophora europaea</name>
    <dbReference type="NCBI Taxonomy" id="1220924"/>
    <lineage>
        <taxon>Eukaryota</taxon>
        <taxon>Fungi</taxon>
        <taxon>Dikarya</taxon>
        <taxon>Ascomycota</taxon>
        <taxon>Pezizomycotina</taxon>
        <taxon>Eurotiomycetes</taxon>
        <taxon>Chaetothyriomycetidae</taxon>
        <taxon>Chaetothyriales</taxon>
        <taxon>Cyphellophoraceae</taxon>
        <taxon>Cyphellophora</taxon>
    </lineage>
</organism>
<dbReference type="Pfam" id="PF09996">
    <property type="entry name" value="DUF2237"/>
    <property type="match status" value="1"/>
</dbReference>
<feature type="compositionally biased region" description="Polar residues" evidence="1">
    <location>
        <begin position="137"/>
        <end position="170"/>
    </location>
</feature>
<dbReference type="RefSeq" id="XP_008721438.1">
    <property type="nucleotide sequence ID" value="XM_008723216.1"/>
</dbReference>
<gene>
    <name evidence="2" type="ORF">HMPREF1541_08898</name>
</gene>
<feature type="region of interest" description="Disordered" evidence="1">
    <location>
        <begin position="133"/>
        <end position="170"/>
    </location>
</feature>
<dbReference type="PANTHER" id="PTHR37466">
    <property type="entry name" value="SLR1628 PROTEIN"/>
    <property type="match status" value="1"/>
</dbReference>
<sequence length="170" mass="18488">MASKPQESSKQMMLNKNVAGGQLARFSMQPPTGFYRDGYCRVGPEDKGNHSVAAVVTEDFLNYSASQGNNLKEVGVKPGMKWCLCAHRWKDAFDAAQKGLLSNDAVPKVSLHATHEAALEKISYKELKQYASVSEADAQSNRQPSHQNPGTSSIAKETTSIQGNRQSTAN</sequence>
<dbReference type="Proteomes" id="UP000030752">
    <property type="component" value="Unassembled WGS sequence"/>
</dbReference>
<reference evidence="2 3" key="1">
    <citation type="submission" date="2013-03" db="EMBL/GenBank/DDBJ databases">
        <title>The Genome Sequence of Phialophora europaea CBS 101466.</title>
        <authorList>
            <consortium name="The Broad Institute Genomics Platform"/>
            <person name="Cuomo C."/>
            <person name="de Hoog S."/>
            <person name="Gorbushina A."/>
            <person name="Walker B."/>
            <person name="Young S.K."/>
            <person name="Zeng Q."/>
            <person name="Gargeya S."/>
            <person name="Fitzgerald M."/>
            <person name="Haas B."/>
            <person name="Abouelleil A."/>
            <person name="Allen A.W."/>
            <person name="Alvarado L."/>
            <person name="Arachchi H.M."/>
            <person name="Berlin A.M."/>
            <person name="Chapman S.B."/>
            <person name="Gainer-Dewar J."/>
            <person name="Goldberg J."/>
            <person name="Griggs A."/>
            <person name="Gujja S."/>
            <person name="Hansen M."/>
            <person name="Howarth C."/>
            <person name="Imamovic A."/>
            <person name="Ireland A."/>
            <person name="Larimer J."/>
            <person name="McCowan C."/>
            <person name="Murphy C."/>
            <person name="Pearson M."/>
            <person name="Poon T.W."/>
            <person name="Priest M."/>
            <person name="Roberts A."/>
            <person name="Saif S."/>
            <person name="Shea T."/>
            <person name="Sisk P."/>
            <person name="Sykes S."/>
            <person name="Wortman J."/>
            <person name="Nusbaum C."/>
            <person name="Birren B."/>
        </authorList>
    </citation>
    <scope>NUCLEOTIDE SEQUENCE [LARGE SCALE GENOMIC DNA]</scope>
    <source>
        <strain evidence="2 3">CBS 101466</strain>
    </source>
</reference>
<keyword evidence="3" id="KW-1185">Reference proteome</keyword>
<dbReference type="InParanoid" id="W2RJU7"/>
<proteinExistence type="predicted"/>
<dbReference type="PANTHER" id="PTHR37466:SF1">
    <property type="entry name" value="SLR1628 PROTEIN"/>
    <property type="match status" value="1"/>
</dbReference>
<protein>
    <submittedName>
        <fullName evidence="2">Uncharacterized protein</fullName>
    </submittedName>
</protein>
<accession>W2RJU7</accession>
<dbReference type="OrthoDB" id="1517790at2759"/>
<dbReference type="AlphaFoldDB" id="W2RJU7"/>
<evidence type="ECO:0000256" key="1">
    <source>
        <dbReference type="SAM" id="MobiDB-lite"/>
    </source>
</evidence>
<dbReference type="EMBL" id="KB822725">
    <property type="protein sequence ID" value="ETN36620.1"/>
    <property type="molecule type" value="Genomic_DNA"/>
</dbReference>
<dbReference type="HOGENOM" id="CLU_127770_2_0_1"/>
<dbReference type="eggNOG" id="ENOG502S415">
    <property type="taxonomic scope" value="Eukaryota"/>
</dbReference>
<dbReference type="GeneID" id="19976237"/>
<name>W2RJU7_CYPE1</name>
<dbReference type="Gene3D" id="3.30.56.110">
    <property type="entry name" value="Protein of unknown function DUF2237"/>
    <property type="match status" value="1"/>
</dbReference>
<evidence type="ECO:0000313" key="2">
    <source>
        <dbReference type="EMBL" id="ETN36620.1"/>
    </source>
</evidence>
<dbReference type="InterPro" id="IPR018714">
    <property type="entry name" value="DUF2237"/>
</dbReference>
<evidence type="ECO:0000313" key="3">
    <source>
        <dbReference type="Proteomes" id="UP000030752"/>
    </source>
</evidence>
<dbReference type="VEuPathDB" id="FungiDB:HMPREF1541_08898"/>